<evidence type="ECO:0000313" key="2">
    <source>
        <dbReference type="Proteomes" id="UP000183832"/>
    </source>
</evidence>
<organism evidence="1 2">
    <name type="scientific">Clunio marinus</name>
    <dbReference type="NCBI Taxonomy" id="568069"/>
    <lineage>
        <taxon>Eukaryota</taxon>
        <taxon>Metazoa</taxon>
        <taxon>Ecdysozoa</taxon>
        <taxon>Arthropoda</taxon>
        <taxon>Hexapoda</taxon>
        <taxon>Insecta</taxon>
        <taxon>Pterygota</taxon>
        <taxon>Neoptera</taxon>
        <taxon>Endopterygota</taxon>
        <taxon>Diptera</taxon>
        <taxon>Nematocera</taxon>
        <taxon>Chironomoidea</taxon>
        <taxon>Chironomidae</taxon>
        <taxon>Clunio</taxon>
    </lineage>
</organism>
<sequence length="63" mass="7233">MTLKSNRKLFTYENKNHINCGRHFTEIESTAIRVSNELITIRFDKGGINGHVRGHHLLDNSTP</sequence>
<evidence type="ECO:0000313" key="1">
    <source>
        <dbReference type="EMBL" id="CRK94588.1"/>
    </source>
</evidence>
<reference evidence="1 2" key="1">
    <citation type="submission" date="2015-04" db="EMBL/GenBank/DDBJ databases">
        <authorList>
            <person name="Syromyatnikov M.Y."/>
            <person name="Popov V.N."/>
        </authorList>
    </citation>
    <scope>NUCLEOTIDE SEQUENCE [LARGE SCALE GENOMIC DNA]</scope>
</reference>
<gene>
    <name evidence="1" type="ORF">CLUMA_CG008088</name>
</gene>
<accession>A0A1J1I4R7</accession>
<dbReference type="Proteomes" id="UP000183832">
    <property type="component" value="Unassembled WGS sequence"/>
</dbReference>
<dbReference type="EMBL" id="CVRI01000039">
    <property type="protein sequence ID" value="CRK94588.1"/>
    <property type="molecule type" value="Genomic_DNA"/>
</dbReference>
<name>A0A1J1I4R7_9DIPT</name>
<protein>
    <submittedName>
        <fullName evidence="1">CLUMA_CG008088, isoform A</fullName>
    </submittedName>
</protein>
<proteinExistence type="predicted"/>
<dbReference type="AlphaFoldDB" id="A0A1J1I4R7"/>
<keyword evidence="2" id="KW-1185">Reference proteome</keyword>